<name>A0A514BVE8_9GAMM</name>
<proteinExistence type="predicted"/>
<evidence type="ECO:0000256" key="2">
    <source>
        <dbReference type="SAM" id="SignalP"/>
    </source>
</evidence>
<dbReference type="EMBL" id="CP041242">
    <property type="protein sequence ID" value="QDH71350.1"/>
    <property type="molecule type" value="Genomic_DNA"/>
</dbReference>
<keyword evidence="5" id="KW-1185">Reference proteome</keyword>
<protein>
    <submittedName>
        <fullName evidence="4">DUF4189 domain-containing protein</fullName>
    </submittedName>
</protein>
<feature type="chain" id="PRO_5021841588" evidence="2">
    <location>
        <begin position="20"/>
        <end position="173"/>
    </location>
</feature>
<reference evidence="4 5" key="1">
    <citation type="submission" date="2019-06" db="EMBL/GenBank/DDBJ databases">
        <title>Lysobacter alkalisoli sp. nov. isolated from saline-alkali soil.</title>
        <authorList>
            <person name="Sun J.-Q."/>
            <person name="Xu L."/>
        </authorList>
    </citation>
    <scope>NUCLEOTIDE SEQUENCE [LARGE SCALE GENOMIC DNA]</scope>
    <source>
        <strain evidence="4 5">SJ-36</strain>
    </source>
</reference>
<feature type="domain" description="DUF4189" evidence="3">
    <location>
        <begin position="72"/>
        <end position="165"/>
    </location>
</feature>
<keyword evidence="2" id="KW-0732">Signal</keyword>
<evidence type="ECO:0000256" key="1">
    <source>
        <dbReference type="SAM" id="MobiDB-lite"/>
    </source>
</evidence>
<dbReference type="Pfam" id="PF13827">
    <property type="entry name" value="DUF4189"/>
    <property type="match status" value="1"/>
</dbReference>
<organism evidence="4 5">
    <name type="scientific">Marilutibacter alkalisoli</name>
    <dbReference type="NCBI Taxonomy" id="2591633"/>
    <lineage>
        <taxon>Bacteria</taxon>
        <taxon>Pseudomonadati</taxon>
        <taxon>Pseudomonadota</taxon>
        <taxon>Gammaproteobacteria</taxon>
        <taxon>Lysobacterales</taxon>
        <taxon>Lysobacteraceae</taxon>
        <taxon>Marilutibacter</taxon>
    </lineage>
</organism>
<accession>A0A514BVE8</accession>
<feature type="compositionally biased region" description="Polar residues" evidence="1">
    <location>
        <begin position="25"/>
        <end position="37"/>
    </location>
</feature>
<evidence type="ECO:0000259" key="3">
    <source>
        <dbReference type="Pfam" id="PF13827"/>
    </source>
</evidence>
<dbReference type="InterPro" id="IPR025240">
    <property type="entry name" value="DUF4189"/>
</dbReference>
<feature type="signal peptide" evidence="2">
    <location>
        <begin position="1"/>
        <end position="19"/>
    </location>
</feature>
<evidence type="ECO:0000313" key="5">
    <source>
        <dbReference type="Proteomes" id="UP000317199"/>
    </source>
</evidence>
<feature type="region of interest" description="Disordered" evidence="1">
    <location>
        <begin position="25"/>
        <end position="65"/>
    </location>
</feature>
<dbReference type="Proteomes" id="UP000317199">
    <property type="component" value="Chromosome"/>
</dbReference>
<sequence>MKLPTILILGLLMVGSAHAQMNNNQYHRHQQQIQNRSHMAEQHRQGYMTQQQQMQQQSPQPPEPTGWWETTWGAIAPSPVGGVLGTAVGASSKEEAERSALEDCKAKGGGACEVRLAYYNQCAVMILGDNIYRTASAGSIRDAEEYGIELCEKEDTSCRVYYSACTEPVFHRY</sequence>
<gene>
    <name evidence="4" type="ORF">FKV23_15580</name>
</gene>
<dbReference type="KEGG" id="lyj:FKV23_15580"/>
<dbReference type="OrthoDB" id="6027477at2"/>
<evidence type="ECO:0000313" key="4">
    <source>
        <dbReference type="EMBL" id="QDH71350.1"/>
    </source>
</evidence>
<dbReference type="AlphaFoldDB" id="A0A514BVE8"/>
<dbReference type="RefSeq" id="WP_141624682.1">
    <property type="nucleotide sequence ID" value="NZ_CP041242.1"/>
</dbReference>